<gene>
    <name evidence="3" type="ORF">NKR19_g1708</name>
</gene>
<dbReference type="AlphaFoldDB" id="A0AA38S6X0"/>
<keyword evidence="2" id="KW-1133">Transmembrane helix</keyword>
<dbReference type="EMBL" id="JANBVN010000016">
    <property type="protein sequence ID" value="KAJ9162003.1"/>
    <property type="molecule type" value="Genomic_DNA"/>
</dbReference>
<sequence>MAPSTSLNGLNDLAARYVYCGNGYYYTNGGCYPRSSWYYWGRWVFAGVIIAFIVVAFLLFSCYNSRRRRRRGLAPRYGTGWMAPANKYGAGNNNNYVPPPPQYSATPMQNYPTNQQQQPQYTGQTFNSNEGYYGGHNEGIAPPQNAYYPQQRGVGGENVYEPPAGPPPGKR</sequence>
<proteinExistence type="predicted"/>
<feature type="region of interest" description="Disordered" evidence="1">
    <location>
        <begin position="93"/>
        <end position="171"/>
    </location>
</feature>
<evidence type="ECO:0000313" key="3">
    <source>
        <dbReference type="EMBL" id="KAJ9162003.1"/>
    </source>
</evidence>
<dbReference type="GO" id="GO:0016192">
    <property type="term" value="P:vesicle-mediated transport"/>
    <property type="evidence" value="ECO:0007669"/>
    <property type="project" value="TreeGrafter"/>
</dbReference>
<evidence type="ECO:0008006" key="5">
    <source>
        <dbReference type="Google" id="ProtNLM"/>
    </source>
</evidence>
<evidence type="ECO:0000256" key="1">
    <source>
        <dbReference type="SAM" id="MobiDB-lite"/>
    </source>
</evidence>
<dbReference type="InterPro" id="IPR020999">
    <property type="entry name" value="Chitin_synth_reg_RCR"/>
</dbReference>
<evidence type="ECO:0000256" key="2">
    <source>
        <dbReference type="SAM" id="Phobius"/>
    </source>
</evidence>
<comment type="caution">
    <text evidence="3">The sequence shown here is derived from an EMBL/GenBank/DDBJ whole genome shotgun (WGS) entry which is preliminary data.</text>
</comment>
<accession>A0AA38S6X0</accession>
<feature type="transmembrane region" description="Helical" evidence="2">
    <location>
        <begin position="43"/>
        <end position="63"/>
    </location>
</feature>
<keyword evidence="4" id="KW-1185">Reference proteome</keyword>
<keyword evidence="2" id="KW-0812">Transmembrane</keyword>
<reference evidence="3" key="1">
    <citation type="submission" date="2022-07" db="EMBL/GenBank/DDBJ databases">
        <title>Fungi with potential for degradation of polypropylene.</title>
        <authorList>
            <person name="Gostincar C."/>
        </authorList>
    </citation>
    <scope>NUCLEOTIDE SEQUENCE</scope>
    <source>
        <strain evidence="3">EXF-13287</strain>
    </source>
</reference>
<keyword evidence="2" id="KW-0472">Membrane</keyword>
<organism evidence="3 4">
    <name type="scientific">Coniochaeta hoffmannii</name>
    <dbReference type="NCBI Taxonomy" id="91930"/>
    <lineage>
        <taxon>Eukaryota</taxon>
        <taxon>Fungi</taxon>
        <taxon>Dikarya</taxon>
        <taxon>Ascomycota</taxon>
        <taxon>Pezizomycotina</taxon>
        <taxon>Sordariomycetes</taxon>
        <taxon>Sordariomycetidae</taxon>
        <taxon>Coniochaetales</taxon>
        <taxon>Coniochaetaceae</taxon>
        <taxon>Coniochaeta</taxon>
    </lineage>
</organism>
<name>A0AA38S6X0_9PEZI</name>
<evidence type="ECO:0000313" key="4">
    <source>
        <dbReference type="Proteomes" id="UP001174691"/>
    </source>
</evidence>
<dbReference type="PANTHER" id="PTHR28187">
    <property type="entry name" value="PROTEIN RCR1-RELATED"/>
    <property type="match status" value="1"/>
</dbReference>
<protein>
    <recommendedName>
        <fullName evidence="5">Chitin synthesis regulation, Congo red resistance, RCR protein</fullName>
    </recommendedName>
</protein>
<feature type="compositionally biased region" description="Low complexity" evidence="1">
    <location>
        <begin position="109"/>
        <end position="122"/>
    </location>
</feature>
<dbReference type="PANTHER" id="PTHR28187:SF1">
    <property type="entry name" value="PROTEIN RCR1-RELATED"/>
    <property type="match status" value="1"/>
</dbReference>
<dbReference type="Pfam" id="PF12273">
    <property type="entry name" value="RCR"/>
    <property type="match status" value="1"/>
</dbReference>
<dbReference type="Proteomes" id="UP001174691">
    <property type="component" value="Unassembled WGS sequence"/>
</dbReference>